<comment type="catalytic activity">
    <reaction evidence="14">
        <text>2'-deoxyribonucleotide-(2'-deoxyribose 5'-phosphate)-2'-deoxyribonucleotide-DNA = a 3'-end 2'-deoxyribonucleotide-(2,3-dehydro-2,3-deoxyribose 5'-phosphate)-DNA + a 5'-end 5'-phospho-2'-deoxyribonucleoside-DNA + H(+)</text>
        <dbReference type="Rhea" id="RHEA:66592"/>
        <dbReference type="Rhea" id="RHEA-COMP:13180"/>
        <dbReference type="Rhea" id="RHEA-COMP:16897"/>
        <dbReference type="Rhea" id="RHEA-COMP:17067"/>
        <dbReference type="ChEBI" id="CHEBI:15378"/>
        <dbReference type="ChEBI" id="CHEBI:136412"/>
        <dbReference type="ChEBI" id="CHEBI:157695"/>
        <dbReference type="ChEBI" id="CHEBI:167181"/>
        <dbReference type="EC" id="4.2.99.18"/>
    </reaction>
</comment>
<dbReference type="InterPro" id="IPR010663">
    <property type="entry name" value="Znf_FPG/IleRS"/>
</dbReference>
<gene>
    <name evidence="18" type="ORF">FJ693_16120</name>
</gene>
<evidence type="ECO:0000256" key="2">
    <source>
        <dbReference type="ARBA" id="ARBA00009409"/>
    </source>
</evidence>
<dbReference type="AlphaFoldDB" id="A0A552WM38"/>
<accession>A0A552WM38</accession>
<keyword evidence="6 15" id="KW-0863">Zinc-finger</keyword>
<evidence type="ECO:0000256" key="13">
    <source>
        <dbReference type="ARBA" id="ARBA00023295"/>
    </source>
</evidence>
<reference evidence="18 19" key="1">
    <citation type="submission" date="2019-07" db="EMBL/GenBank/DDBJ databases">
        <title>Georgenia wutianyii sp. nov. and Georgenia *** sp. nov. isolated from plateau pika (Ochotona curzoniae) in the Qinghai-Tibet plateau of China.</title>
        <authorList>
            <person name="Tian Z."/>
        </authorList>
    </citation>
    <scope>NUCLEOTIDE SEQUENCE [LARGE SCALE GENOMIC DNA]</scope>
    <source>
        <strain evidence="18 19">Z446</strain>
    </source>
</reference>
<dbReference type="Pfam" id="PF01149">
    <property type="entry name" value="Fapy_DNA_glyco"/>
    <property type="match status" value="1"/>
</dbReference>
<evidence type="ECO:0000256" key="15">
    <source>
        <dbReference type="PROSITE-ProRule" id="PRU00391"/>
    </source>
</evidence>
<keyword evidence="9" id="KW-0238">DNA-binding</keyword>
<keyword evidence="10" id="KW-0234">DNA repair</keyword>
<proteinExistence type="inferred from homology"/>
<dbReference type="GO" id="GO:0003684">
    <property type="term" value="F:damaged DNA binding"/>
    <property type="evidence" value="ECO:0007669"/>
    <property type="project" value="InterPro"/>
</dbReference>
<comment type="cofactor">
    <cofactor evidence="1">
        <name>Zn(2+)</name>
        <dbReference type="ChEBI" id="CHEBI:29105"/>
    </cofactor>
</comment>
<evidence type="ECO:0000256" key="14">
    <source>
        <dbReference type="ARBA" id="ARBA00044632"/>
    </source>
</evidence>
<feature type="domain" description="FPG-type" evidence="16">
    <location>
        <begin position="332"/>
        <end position="366"/>
    </location>
</feature>
<keyword evidence="8" id="KW-0862">Zinc</keyword>
<evidence type="ECO:0000256" key="12">
    <source>
        <dbReference type="ARBA" id="ARBA00023268"/>
    </source>
</evidence>
<dbReference type="PANTHER" id="PTHR42697">
    <property type="entry name" value="ENDONUCLEASE 8"/>
    <property type="match status" value="1"/>
</dbReference>
<dbReference type="Gene3D" id="1.10.8.50">
    <property type="match status" value="1"/>
</dbReference>
<dbReference type="GO" id="GO:0006979">
    <property type="term" value="P:response to oxidative stress"/>
    <property type="evidence" value="ECO:0007669"/>
    <property type="project" value="UniProtKB-ARBA"/>
</dbReference>
<evidence type="ECO:0000256" key="11">
    <source>
        <dbReference type="ARBA" id="ARBA00023239"/>
    </source>
</evidence>
<keyword evidence="19" id="KW-1185">Reference proteome</keyword>
<evidence type="ECO:0000259" key="17">
    <source>
        <dbReference type="PROSITE" id="PS51068"/>
    </source>
</evidence>
<evidence type="ECO:0000313" key="19">
    <source>
        <dbReference type="Proteomes" id="UP000318693"/>
    </source>
</evidence>
<dbReference type="EMBL" id="VJXR01000064">
    <property type="protein sequence ID" value="TRW43816.1"/>
    <property type="molecule type" value="Genomic_DNA"/>
</dbReference>
<comment type="similarity">
    <text evidence="2">Belongs to the FPG family.</text>
</comment>
<evidence type="ECO:0000256" key="7">
    <source>
        <dbReference type="ARBA" id="ARBA00022801"/>
    </source>
</evidence>
<dbReference type="SUPFAM" id="SSF46946">
    <property type="entry name" value="S13-like H2TH domain"/>
    <property type="match status" value="1"/>
</dbReference>
<feature type="domain" description="Formamidopyrimidine-DNA glycosylase catalytic" evidence="17">
    <location>
        <begin position="2"/>
        <end position="117"/>
    </location>
</feature>
<keyword evidence="12" id="KW-0511">Multifunctional enzyme</keyword>
<dbReference type="InterPro" id="IPR015886">
    <property type="entry name" value="H2TH_FPG"/>
</dbReference>
<dbReference type="GO" id="GO:0008534">
    <property type="term" value="F:oxidized purine nucleobase lesion DNA N-glycosylase activity"/>
    <property type="evidence" value="ECO:0007669"/>
    <property type="project" value="UniProtKB-ARBA"/>
</dbReference>
<dbReference type="SUPFAM" id="SSF57716">
    <property type="entry name" value="Glucocorticoid receptor-like (DNA-binding domain)"/>
    <property type="match status" value="1"/>
</dbReference>
<dbReference type="Pfam" id="PF06827">
    <property type="entry name" value="zf-FPG_IleRS"/>
    <property type="match status" value="1"/>
</dbReference>
<dbReference type="Gene3D" id="3.20.190.10">
    <property type="entry name" value="MutM-like, N-terminal"/>
    <property type="match status" value="1"/>
</dbReference>
<dbReference type="InterPro" id="IPR035937">
    <property type="entry name" value="FPG_N"/>
</dbReference>
<dbReference type="Proteomes" id="UP000318693">
    <property type="component" value="Unassembled WGS sequence"/>
</dbReference>
<dbReference type="GO" id="GO:0003690">
    <property type="term" value="F:double-stranded DNA binding"/>
    <property type="evidence" value="ECO:0007669"/>
    <property type="project" value="UniProtKB-ARBA"/>
</dbReference>
<dbReference type="PROSITE" id="PS51066">
    <property type="entry name" value="ZF_FPG_2"/>
    <property type="match status" value="1"/>
</dbReference>
<comment type="caution">
    <text evidence="18">The sequence shown here is derived from an EMBL/GenBank/DDBJ whole genome shotgun (WGS) entry which is preliminary data.</text>
</comment>
<dbReference type="Pfam" id="PF06831">
    <property type="entry name" value="H2TH"/>
    <property type="match status" value="1"/>
</dbReference>
<evidence type="ECO:0000256" key="4">
    <source>
        <dbReference type="ARBA" id="ARBA00022723"/>
    </source>
</evidence>
<keyword evidence="11" id="KW-0456">Lyase</keyword>
<dbReference type="PROSITE" id="PS51068">
    <property type="entry name" value="FPG_CAT"/>
    <property type="match status" value="1"/>
</dbReference>
<dbReference type="EC" id="4.2.99.18" evidence="3"/>
<protein>
    <recommendedName>
        <fullName evidence="3">DNA-(apurinic or apyrimidinic site) lyase</fullName>
        <ecNumber evidence="3">4.2.99.18</ecNumber>
    </recommendedName>
</protein>
<keyword evidence="7" id="KW-0378">Hydrolase</keyword>
<evidence type="ECO:0000313" key="18">
    <source>
        <dbReference type="EMBL" id="TRW43816.1"/>
    </source>
</evidence>
<evidence type="ECO:0000256" key="1">
    <source>
        <dbReference type="ARBA" id="ARBA00001947"/>
    </source>
</evidence>
<organism evidence="18 19">
    <name type="scientific">Georgenia yuyongxinii</name>
    <dbReference type="NCBI Taxonomy" id="2589797"/>
    <lineage>
        <taxon>Bacteria</taxon>
        <taxon>Bacillati</taxon>
        <taxon>Actinomycetota</taxon>
        <taxon>Actinomycetes</taxon>
        <taxon>Micrococcales</taxon>
        <taxon>Bogoriellaceae</taxon>
        <taxon>Georgenia</taxon>
    </lineage>
</organism>
<dbReference type="SMART" id="SM01232">
    <property type="entry name" value="H2TH"/>
    <property type="match status" value="1"/>
</dbReference>
<dbReference type="SUPFAM" id="SSF81624">
    <property type="entry name" value="N-terminal domain of MutM-like DNA repair proteins"/>
    <property type="match status" value="1"/>
</dbReference>
<evidence type="ECO:0000259" key="16">
    <source>
        <dbReference type="PROSITE" id="PS51066"/>
    </source>
</evidence>
<dbReference type="GO" id="GO:0008270">
    <property type="term" value="F:zinc ion binding"/>
    <property type="evidence" value="ECO:0007669"/>
    <property type="project" value="UniProtKB-KW"/>
</dbReference>
<dbReference type="InterPro" id="IPR010979">
    <property type="entry name" value="Ribosomal_uS13-like_H2TH"/>
</dbReference>
<evidence type="ECO:0000256" key="5">
    <source>
        <dbReference type="ARBA" id="ARBA00022763"/>
    </source>
</evidence>
<sequence>MPEGHTVHRLAHAFRELFGGRRLEVGSPQGRFADGAALLDGQVLVATEAHGKHLFLAFAPEARDDVAVLAETAAAAPESPDAALHDDGVRWLRVHLGLYGSWRFAGDETFHAPHAIGAPRRRVGEEETAIALSPDEAFEGVEEVSADDGAGSPTPRPAAAGEALHAAGLVARPEAVTAPATATATAWRVPAPRGAVRVRLLGEHGVADLTGPTACEVVTADEKATVHARLGPDPLRADGDREAFVRGVRKRRRTVGELLMDQSVIAGVGNIYRAEALYRSRVHPLRLGQDVSVAKLHAIWDDLAVLMADGVTTGRIITTRPEDRQDPEDRWYVYHRSGWPCLVCGTKVAEAPMAGRRLFWCPRCQRAPRP</sequence>
<dbReference type="GO" id="GO:0006284">
    <property type="term" value="P:base-excision repair"/>
    <property type="evidence" value="ECO:0007669"/>
    <property type="project" value="InterPro"/>
</dbReference>
<evidence type="ECO:0000256" key="6">
    <source>
        <dbReference type="ARBA" id="ARBA00022771"/>
    </source>
</evidence>
<keyword evidence="4" id="KW-0479">Metal-binding</keyword>
<dbReference type="SMART" id="SM00898">
    <property type="entry name" value="Fapy_DNA_glyco"/>
    <property type="match status" value="1"/>
</dbReference>
<dbReference type="GO" id="GO:0000703">
    <property type="term" value="F:oxidized pyrimidine nucleobase lesion DNA N-glycosylase activity"/>
    <property type="evidence" value="ECO:0007669"/>
    <property type="project" value="TreeGrafter"/>
</dbReference>
<evidence type="ECO:0000256" key="10">
    <source>
        <dbReference type="ARBA" id="ARBA00023204"/>
    </source>
</evidence>
<name>A0A552WM38_9MICO</name>
<dbReference type="InterPro" id="IPR012319">
    <property type="entry name" value="FPG_cat"/>
</dbReference>
<dbReference type="RefSeq" id="WP_143419487.1">
    <property type="nucleotide sequence ID" value="NZ_VJXR01000064.1"/>
</dbReference>
<evidence type="ECO:0000256" key="9">
    <source>
        <dbReference type="ARBA" id="ARBA00023125"/>
    </source>
</evidence>
<dbReference type="InterPro" id="IPR000214">
    <property type="entry name" value="Znf_DNA_glyclase/AP_lyase"/>
</dbReference>
<dbReference type="FunFam" id="1.10.8.50:FF:000003">
    <property type="entry name" value="Formamidopyrimidine-DNA glycosylase"/>
    <property type="match status" value="1"/>
</dbReference>
<evidence type="ECO:0000256" key="3">
    <source>
        <dbReference type="ARBA" id="ARBA00012720"/>
    </source>
</evidence>
<keyword evidence="5" id="KW-0227">DNA damage</keyword>
<dbReference type="CDD" id="cd08970">
    <property type="entry name" value="AcNei1_N"/>
    <property type="match status" value="1"/>
</dbReference>
<keyword evidence="13" id="KW-0326">Glycosidase</keyword>
<evidence type="ECO:0000256" key="8">
    <source>
        <dbReference type="ARBA" id="ARBA00022833"/>
    </source>
</evidence>
<dbReference type="PANTHER" id="PTHR42697:SF3">
    <property type="entry name" value="ENDONUCLEASE 8 1"/>
    <property type="match status" value="1"/>
</dbReference>
<dbReference type="GO" id="GO:0140078">
    <property type="term" value="F:class I DNA-(apurinic or apyrimidinic site) endonuclease activity"/>
    <property type="evidence" value="ECO:0007669"/>
    <property type="project" value="UniProtKB-EC"/>
</dbReference>